<dbReference type="PANTHER" id="PTHR43580:SF2">
    <property type="entry name" value="CYTOKINE-LIKE NUCLEAR FACTOR N-PAC"/>
    <property type="match status" value="1"/>
</dbReference>
<dbReference type="Gene3D" id="1.10.1040.10">
    <property type="entry name" value="N-(1-d-carboxylethyl)-l-norvaline Dehydrogenase, domain 2"/>
    <property type="match status" value="1"/>
</dbReference>
<dbReference type="InterPro" id="IPR036291">
    <property type="entry name" value="NAD(P)-bd_dom_sf"/>
</dbReference>
<dbReference type="GO" id="GO:0016491">
    <property type="term" value="F:oxidoreductase activity"/>
    <property type="evidence" value="ECO:0007669"/>
    <property type="project" value="UniProtKB-KW"/>
</dbReference>
<dbReference type="SUPFAM" id="SSF51735">
    <property type="entry name" value="NAD(P)-binding Rossmann-fold domains"/>
    <property type="match status" value="1"/>
</dbReference>
<keyword evidence="2" id="KW-0472">Membrane</keyword>
<comment type="caution">
    <text evidence="5">The sequence shown here is derived from an EMBL/GenBank/DDBJ whole genome shotgun (WGS) entry which is preliminary data.</text>
</comment>
<dbReference type="InterPro" id="IPR051265">
    <property type="entry name" value="HIBADH-related_NP60_sf"/>
</dbReference>
<keyword evidence="2" id="KW-1133">Transmembrane helix</keyword>
<dbReference type="Pfam" id="PF03446">
    <property type="entry name" value="NAD_binding_2"/>
    <property type="match status" value="1"/>
</dbReference>
<sequence length="297" mass="31146">MTTTMDKTNQVTVIGLGAMGAVLARLLLGKGYAVTAWNRSREKAQPLVNQGAVFTADLAAAIQASPVIIICVTDYRTTNDLLGTDAISALLAGRLLVQLSTGTPQDARDAAAWAHSKGASYLDGAILATPSQMGRPDTPIFLSGTADAYRQGEPLLKALAGTLLYMGEAAGAAAAWDLSVLSSMFGMMMGFFHGARIMEAEGIPVDALGGMIAEIAPVLGEMVKDTSRDIRQENYGAPESSLEICASTFDLLIRQAGEAGINAEIPTATLQLFNKARTAGYGHERLAAVIKTLRARA</sequence>
<dbReference type="AlphaFoldDB" id="A0A562SIL0"/>
<gene>
    <name evidence="5" type="ORF">LX66_5558</name>
</gene>
<dbReference type="EMBL" id="VLLG01000008">
    <property type="protein sequence ID" value="TWI80953.1"/>
    <property type="molecule type" value="Genomic_DNA"/>
</dbReference>
<protein>
    <submittedName>
        <fullName evidence="5">3-hydroxyisobutyrate dehydrogenase-like beta-hydroxyacid dehydrogenase</fullName>
    </submittedName>
</protein>
<reference evidence="5 6" key="1">
    <citation type="journal article" date="2013" name="Stand. Genomic Sci.">
        <title>Genomic Encyclopedia of Type Strains, Phase I: The one thousand microbial genomes (KMG-I) project.</title>
        <authorList>
            <person name="Kyrpides N.C."/>
            <person name="Woyke T."/>
            <person name="Eisen J.A."/>
            <person name="Garrity G."/>
            <person name="Lilburn T.G."/>
            <person name="Beck B.J."/>
            <person name="Whitman W.B."/>
            <person name="Hugenholtz P."/>
            <person name="Klenk H.P."/>
        </authorList>
    </citation>
    <scope>NUCLEOTIDE SEQUENCE [LARGE SCALE GENOMIC DNA]</scope>
    <source>
        <strain evidence="5 6">DSM 13484</strain>
    </source>
</reference>
<keyword evidence="6" id="KW-1185">Reference proteome</keyword>
<dbReference type="PIRSF" id="PIRSF000103">
    <property type="entry name" value="HIBADH"/>
    <property type="match status" value="1"/>
</dbReference>
<dbReference type="RefSeq" id="WP_211366601.1">
    <property type="nucleotide sequence ID" value="NZ_BAAAFY010000003.1"/>
</dbReference>
<proteinExistence type="predicted"/>
<evidence type="ECO:0000313" key="5">
    <source>
        <dbReference type="EMBL" id="TWI80953.1"/>
    </source>
</evidence>
<accession>A0A562SIL0</accession>
<dbReference type="InterPro" id="IPR013328">
    <property type="entry name" value="6PGD_dom2"/>
</dbReference>
<dbReference type="Proteomes" id="UP000316778">
    <property type="component" value="Unassembled WGS sequence"/>
</dbReference>
<dbReference type="Pfam" id="PF21761">
    <property type="entry name" value="RedAm-like_C"/>
    <property type="match status" value="1"/>
</dbReference>
<keyword evidence="2" id="KW-0812">Transmembrane</keyword>
<dbReference type="InterPro" id="IPR006115">
    <property type="entry name" value="6PGDH_NADP-bd"/>
</dbReference>
<evidence type="ECO:0000256" key="2">
    <source>
        <dbReference type="SAM" id="Phobius"/>
    </source>
</evidence>
<feature type="transmembrane region" description="Helical" evidence="2">
    <location>
        <begin position="12"/>
        <end position="33"/>
    </location>
</feature>
<evidence type="ECO:0000259" key="4">
    <source>
        <dbReference type="Pfam" id="PF21761"/>
    </source>
</evidence>
<evidence type="ECO:0000259" key="3">
    <source>
        <dbReference type="Pfam" id="PF03446"/>
    </source>
</evidence>
<dbReference type="InterPro" id="IPR048666">
    <property type="entry name" value="RedAm-like_C"/>
</dbReference>
<feature type="domain" description="6-phosphogluconate dehydrogenase NADP-binding" evidence="3">
    <location>
        <begin position="10"/>
        <end position="167"/>
    </location>
</feature>
<feature type="domain" description="NADPH-dependent reductive aminase-like C-terminal" evidence="4">
    <location>
        <begin position="170"/>
        <end position="294"/>
    </location>
</feature>
<name>A0A562SIL0_CHIJA</name>
<dbReference type="PANTHER" id="PTHR43580">
    <property type="entry name" value="OXIDOREDUCTASE GLYR1-RELATED"/>
    <property type="match status" value="1"/>
</dbReference>
<dbReference type="Gene3D" id="3.40.50.720">
    <property type="entry name" value="NAD(P)-binding Rossmann-like Domain"/>
    <property type="match status" value="1"/>
</dbReference>
<dbReference type="GO" id="GO:0050661">
    <property type="term" value="F:NADP binding"/>
    <property type="evidence" value="ECO:0007669"/>
    <property type="project" value="InterPro"/>
</dbReference>
<evidence type="ECO:0000313" key="6">
    <source>
        <dbReference type="Proteomes" id="UP000316778"/>
    </source>
</evidence>
<keyword evidence="1" id="KW-0560">Oxidoreductase</keyword>
<organism evidence="5 6">
    <name type="scientific">Chitinophaga japonensis</name>
    <name type="common">Flexibacter japonensis</name>
    <dbReference type="NCBI Taxonomy" id="104662"/>
    <lineage>
        <taxon>Bacteria</taxon>
        <taxon>Pseudomonadati</taxon>
        <taxon>Bacteroidota</taxon>
        <taxon>Chitinophagia</taxon>
        <taxon>Chitinophagales</taxon>
        <taxon>Chitinophagaceae</taxon>
        <taxon>Chitinophaga</taxon>
    </lineage>
</organism>
<evidence type="ECO:0000256" key="1">
    <source>
        <dbReference type="ARBA" id="ARBA00023002"/>
    </source>
</evidence>
<dbReference type="InterPro" id="IPR015815">
    <property type="entry name" value="HIBADH-related"/>
</dbReference>